<feature type="domain" description="Rab-GAP TBC" evidence="4">
    <location>
        <begin position="470"/>
        <end position="653"/>
    </location>
</feature>
<dbReference type="GO" id="GO:0005524">
    <property type="term" value="F:ATP binding"/>
    <property type="evidence" value="ECO:0007669"/>
    <property type="project" value="InterPro"/>
</dbReference>
<dbReference type="InterPro" id="IPR000195">
    <property type="entry name" value="Rab-GAP-TBC_dom"/>
</dbReference>
<feature type="domain" description="Protein kinase" evidence="3">
    <location>
        <begin position="1"/>
        <end position="307"/>
    </location>
</feature>
<dbReference type="Gene3D" id="1.10.8.270">
    <property type="entry name" value="putative rabgap domain of human tbc1 domain family member 14 like domains"/>
    <property type="match status" value="1"/>
</dbReference>
<accession>A0A182N117</accession>
<dbReference type="PANTHER" id="PTHR22957:SF168">
    <property type="entry name" value="TBC DOMAIN-CONTAINING PROTEIN KINASE-LIKE PROTEIN"/>
    <property type="match status" value="1"/>
</dbReference>
<dbReference type="Gene3D" id="1.10.472.80">
    <property type="entry name" value="Ypt/Rab-GAP domain of gyp1p, domain 3"/>
    <property type="match status" value="1"/>
</dbReference>
<dbReference type="FunFam" id="1.10.510.10:FF:001232">
    <property type="entry name" value="Predicted protein"/>
    <property type="match status" value="1"/>
</dbReference>
<dbReference type="InterPro" id="IPR001763">
    <property type="entry name" value="Rhodanese-like_dom"/>
</dbReference>
<dbReference type="PROSITE" id="PS50011">
    <property type="entry name" value="PROTEIN_KINASE_DOM"/>
    <property type="match status" value="1"/>
</dbReference>
<evidence type="ECO:0000313" key="7">
    <source>
        <dbReference type="Proteomes" id="UP000075884"/>
    </source>
</evidence>
<dbReference type="SUPFAM" id="SSF47923">
    <property type="entry name" value="Ypt/Rab-GAP domain of gyp1p"/>
    <property type="match status" value="2"/>
</dbReference>
<dbReference type="InterPro" id="IPR035969">
    <property type="entry name" value="Rab-GAP_TBC_sf"/>
</dbReference>
<dbReference type="FunFam" id="1.10.8.270:FF:000043">
    <property type="entry name" value="AGAP000552-PA-like protein"/>
    <property type="match status" value="1"/>
</dbReference>
<dbReference type="Pfam" id="PF00566">
    <property type="entry name" value="RabGAP-TBC"/>
    <property type="match status" value="1"/>
</dbReference>
<organism evidence="6 7">
    <name type="scientific">Anopheles dirus</name>
    <dbReference type="NCBI Taxonomy" id="7168"/>
    <lineage>
        <taxon>Eukaryota</taxon>
        <taxon>Metazoa</taxon>
        <taxon>Ecdysozoa</taxon>
        <taxon>Arthropoda</taxon>
        <taxon>Hexapoda</taxon>
        <taxon>Insecta</taxon>
        <taxon>Pterygota</taxon>
        <taxon>Neoptera</taxon>
        <taxon>Endopterygota</taxon>
        <taxon>Diptera</taxon>
        <taxon>Nematocera</taxon>
        <taxon>Culicoidea</taxon>
        <taxon>Culicidae</taxon>
        <taxon>Anophelinae</taxon>
        <taxon>Anopheles</taxon>
    </lineage>
</organism>
<dbReference type="STRING" id="7168.A0A182N117"/>
<dbReference type="FunFam" id="1.10.472.80:FF:000015">
    <property type="entry name" value="TBC domain-containing protein kinase-like protein"/>
    <property type="match status" value="1"/>
</dbReference>
<dbReference type="InterPro" id="IPR000719">
    <property type="entry name" value="Prot_kinase_dom"/>
</dbReference>
<feature type="region of interest" description="Disordered" evidence="2">
    <location>
        <begin position="1"/>
        <end position="24"/>
    </location>
</feature>
<evidence type="ECO:0000259" key="3">
    <source>
        <dbReference type="PROSITE" id="PS50011"/>
    </source>
</evidence>
<reference evidence="6" key="2">
    <citation type="submission" date="2020-05" db="UniProtKB">
        <authorList>
            <consortium name="EnsemblMetazoa"/>
        </authorList>
    </citation>
    <scope>IDENTIFICATION</scope>
    <source>
        <strain evidence="6">WRAIR2</strain>
    </source>
</reference>
<reference evidence="7" key="1">
    <citation type="submission" date="2013-03" db="EMBL/GenBank/DDBJ databases">
        <title>The Genome Sequence of Anopheles dirus WRAIR2.</title>
        <authorList>
            <consortium name="The Broad Institute Genomics Platform"/>
            <person name="Neafsey D.E."/>
            <person name="Walton C."/>
            <person name="Walker B."/>
            <person name="Young S.K."/>
            <person name="Zeng Q."/>
            <person name="Gargeya S."/>
            <person name="Fitzgerald M."/>
            <person name="Haas B."/>
            <person name="Abouelleil A."/>
            <person name="Allen A.W."/>
            <person name="Alvarado L."/>
            <person name="Arachchi H.M."/>
            <person name="Berlin A.M."/>
            <person name="Chapman S.B."/>
            <person name="Gainer-Dewar J."/>
            <person name="Goldberg J."/>
            <person name="Griggs A."/>
            <person name="Gujja S."/>
            <person name="Hansen M."/>
            <person name="Howarth C."/>
            <person name="Imamovic A."/>
            <person name="Ireland A."/>
            <person name="Larimer J."/>
            <person name="McCowan C."/>
            <person name="Murphy C."/>
            <person name="Pearson M."/>
            <person name="Poon T.W."/>
            <person name="Priest M."/>
            <person name="Roberts A."/>
            <person name="Saif S."/>
            <person name="Shea T."/>
            <person name="Sisk P."/>
            <person name="Sykes S."/>
            <person name="Wortman J."/>
            <person name="Nusbaum C."/>
            <person name="Birren B."/>
        </authorList>
    </citation>
    <scope>NUCLEOTIDE SEQUENCE [LARGE SCALE GENOMIC DNA]</scope>
    <source>
        <strain evidence="7">WRAIR2</strain>
    </source>
</reference>
<dbReference type="SMART" id="SM00164">
    <property type="entry name" value="TBC"/>
    <property type="match status" value="1"/>
</dbReference>
<dbReference type="Gene3D" id="3.40.250.10">
    <property type="entry name" value="Rhodanese-like domain"/>
    <property type="match status" value="1"/>
</dbReference>
<keyword evidence="7" id="KW-1185">Reference proteome</keyword>
<evidence type="ECO:0000259" key="5">
    <source>
        <dbReference type="PROSITE" id="PS50206"/>
    </source>
</evidence>
<evidence type="ECO:0000256" key="1">
    <source>
        <dbReference type="ARBA" id="ARBA00022468"/>
    </source>
</evidence>
<evidence type="ECO:0000259" key="4">
    <source>
        <dbReference type="PROSITE" id="PS50086"/>
    </source>
</evidence>
<dbReference type="EnsemblMetazoa" id="ADIR001325-RA">
    <property type="protein sequence ID" value="ADIR001325-PA"/>
    <property type="gene ID" value="ADIR001325"/>
</dbReference>
<dbReference type="VEuPathDB" id="VectorBase:ADIR001325"/>
<name>A0A182N117_9DIPT</name>
<dbReference type="Gene3D" id="1.10.510.10">
    <property type="entry name" value="Transferase(Phosphotransferase) domain 1"/>
    <property type="match status" value="1"/>
</dbReference>
<dbReference type="PANTHER" id="PTHR22957">
    <property type="entry name" value="TBC1 DOMAIN FAMILY MEMBER GTPASE-ACTIVATING PROTEIN"/>
    <property type="match status" value="1"/>
</dbReference>
<dbReference type="SUPFAM" id="SSF56112">
    <property type="entry name" value="Protein kinase-like (PK-like)"/>
    <property type="match status" value="1"/>
</dbReference>
<proteinExistence type="predicted"/>
<sequence length="880" mass="100309">MKRRGASLVGMKVTNSSTERRTASDYHQSGSIFRGCSVESGAVVPMAPSKLNYRISVLTFFAKAHPNDECCGTNGLPLTPNSIGIFGRAQLLKSDALRHENLCTYLDAIRGKHERTIIVQEYVGCPLTETFIGENNKQETLLRVGYQVLSALAHLNRCGLVCRNLEPANVMVSREFGVKLYNYGLYHMTCGGRYVSFPIGNVRYQAPEVLLGSRENVKSDVWSLGIVLAELALGCTFWESLKLSQIVRKVLSLVNTQNVFEKIAREHGRLEVYEALDAGLRRIVQECLTISPRRRPLAQEALDDPVFDFVRLGGLPASDSAGLTLVEKHLSLGQLYYLWQLAGGDVQQELKREGLIKSEAPILSLPNLVMLNGKSISPPKSQSFLHDNRIIFLNFNTLLERLSAIPEEDYLPLIYNTDAYLESPIFKTDLPLVIRERDMLYQFHRTVLLNTLLQGYPYTHDLLRSFAAKDIPPLFRGQVWACLLGVVENGMYERLDKCSPTHTDRQIEVDIPRCHQYNELLSAPEGHGKLKRLLKAWVSAHPQYVYWQGLDSLTAPFLYLNFNNEERAFLSLYKFIPKYLHLFFLKDNSSIIKEYLVKFFQLIFFHEPTLAKHLHGINFIPELYAIPWFLTMFSHVFPLHKIFHLWDKLILGDNSYPLFIGIAILRQLKSTLLKSGFNECILLFSDLPDIVIESCVNDSETMYQFTPKSITYRKYALHEEGPEEFDLNYTEDDLRVVQAELHPRISVYDLIRLLRDRPASTAILDIRSSLDYRKVAIENSVSVPFSSVSLKEPRLDTLNVPRLEAYLRRQPVIAIVVSVSHENAMLFAKFLVDSGVPYVAVLHRGFEAIYRADDRLLQQTFDYINTLAKHLTPIASVCVY</sequence>
<feature type="domain" description="Rhodanese" evidence="5">
    <location>
        <begin position="757"/>
        <end position="858"/>
    </location>
</feature>
<dbReference type="AlphaFoldDB" id="A0A182N117"/>
<dbReference type="SUPFAM" id="SSF52821">
    <property type="entry name" value="Rhodanese/Cell cycle control phosphatase"/>
    <property type="match status" value="1"/>
</dbReference>
<keyword evidence="1" id="KW-0343">GTPase activation</keyword>
<dbReference type="Proteomes" id="UP000075884">
    <property type="component" value="Unassembled WGS sequence"/>
</dbReference>
<dbReference type="GO" id="GO:0005096">
    <property type="term" value="F:GTPase activator activity"/>
    <property type="evidence" value="ECO:0007669"/>
    <property type="project" value="UniProtKB-KW"/>
</dbReference>
<dbReference type="PROSITE" id="PS50206">
    <property type="entry name" value="RHODANESE_3"/>
    <property type="match status" value="1"/>
</dbReference>
<dbReference type="PROSITE" id="PS50086">
    <property type="entry name" value="TBC_RABGAP"/>
    <property type="match status" value="1"/>
</dbReference>
<dbReference type="InterPro" id="IPR036873">
    <property type="entry name" value="Rhodanese-like_dom_sf"/>
</dbReference>
<protein>
    <recommendedName>
        <fullName evidence="8">TBC domain-containing protein kinase-like protein</fullName>
    </recommendedName>
</protein>
<evidence type="ECO:0000313" key="6">
    <source>
        <dbReference type="EnsemblMetazoa" id="ADIR001325-PA"/>
    </source>
</evidence>
<evidence type="ECO:0008006" key="8">
    <source>
        <dbReference type="Google" id="ProtNLM"/>
    </source>
</evidence>
<dbReference type="GO" id="GO:0004672">
    <property type="term" value="F:protein kinase activity"/>
    <property type="evidence" value="ECO:0007669"/>
    <property type="project" value="InterPro"/>
</dbReference>
<evidence type="ECO:0000256" key="2">
    <source>
        <dbReference type="SAM" id="MobiDB-lite"/>
    </source>
</evidence>
<dbReference type="InterPro" id="IPR011009">
    <property type="entry name" value="Kinase-like_dom_sf"/>
</dbReference>
<dbReference type="Pfam" id="PF00069">
    <property type="entry name" value="Pkinase"/>
    <property type="match status" value="1"/>
</dbReference>